<protein>
    <submittedName>
        <fullName evidence="1">Uncharacterized protein</fullName>
    </submittedName>
</protein>
<organism evidence="1 2">
    <name type="scientific">Gibberella moniliformis (strain M3125 / FGSC 7600)</name>
    <name type="common">Maize ear and stalk rot fungus</name>
    <name type="synonym">Fusarium verticillioides</name>
    <dbReference type="NCBI Taxonomy" id="334819"/>
    <lineage>
        <taxon>Eukaryota</taxon>
        <taxon>Fungi</taxon>
        <taxon>Dikarya</taxon>
        <taxon>Ascomycota</taxon>
        <taxon>Pezizomycotina</taxon>
        <taxon>Sordariomycetes</taxon>
        <taxon>Hypocreomycetidae</taxon>
        <taxon>Hypocreales</taxon>
        <taxon>Nectriaceae</taxon>
        <taxon>Fusarium</taxon>
        <taxon>Fusarium fujikuroi species complex</taxon>
    </lineage>
</organism>
<dbReference type="EMBL" id="CM000583">
    <property type="protein sequence ID" value="EWG38652.1"/>
    <property type="molecule type" value="Genomic_DNA"/>
</dbReference>
<evidence type="ECO:0000313" key="1">
    <source>
        <dbReference type="EMBL" id="EWG38652.1"/>
    </source>
</evidence>
<dbReference type="GeneID" id="30071811"/>
<reference evidence="1 2" key="1">
    <citation type="journal article" date="2010" name="Nature">
        <title>Comparative genomics reveals mobile pathogenicity chromosomes in Fusarium.</title>
        <authorList>
            <person name="Ma L.J."/>
            <person name="van der Does H.C."/>
            <person name="Borkovich K.A."/>
            <person name="Coleman J.J."/>
            <person name="Daboussi M.J."/>
            <person name="Di Pietro A."/>
            <person name="Dufresne M."/>
            <person name="Freitag M."/>
            <person name="Grabherr M."/>
            <person name="Henrissat B."/>
            <person name="Houterman P.M."/>
            <person name="Kang S."/>
            <person name="Shim W.B."/>
            <person name="Woloshuk C."/>
            <person name="Xie X."/>
            <person name="Xu J.R."/>
            <person name="Antoniw J."/>
            <person name="Baker S.E."/>
            <person name="Bluhm B.H."/>
            <person name="Breakspear A."/>
            <person name="Brown D.W."/>
            <person name="Butchko R.A."/>
            <person name="Chapman S."/>
            <person name="Coulson R."/>
            <person name="Coutinho P.M."/>
            <person name="Danchin E.G."/>
            <person name="Diener A."/>
            <person name="Gale L.R."/>
            <person name="Gardiner D.M."/>
            <person name="Goff S."/>
            <person name="Hammond-Kosack K.E."/>
            <person name="Hilburn K."/>
            <person name="Hua-Van A."/>
            <person name="Jonkers W."/>
            <person name="Kazan K."/>
            <person name="Kodira C.D."/>
            <person name="Koehrsen M."/>
            <person name="Kumar L."/>
            <person name="Lee Y.H."/>
            <person name="Li L."/>
            <person name="Manners J.M."/>
            <person name="Miranda-Saavedra D."/>
            <person name="Mukherjee M."/>
            <person name="Park G."/>
            <person name="Park J."/>
            <person name="Park S.Y."/>
            <person name="Proctor R.H."/>
            <person name="Regev A."/>
            <person name="Ruiz-Roldan M.C."/>
            <person name="Sain D."/>
            <person name="Sakthikumar S."/>
            <person name="Sykes S."/>
            <person name="Schwartz D.C."/>
            <person name="Turgeon B.G."/>
            <person name="Wapinski I."/>
            <person name="Yoder O."/>
            <person name="Young S."/>
            <person name="Zeng Q."/>
            <person name="Zhou S."/>
            <person name="Galagan J."/>
            <person name="Cuomo C.A."/>
            <person name="Kistler H.C."/>
            <person name="Rep M."/>
        </authorList>
    </citation>
    <scope>NUCLEOTIDE SEQUENCE [LARGE SCALE GENOMIC DNA]</scope>
    <source>
        <strain evidence="2">M3125 / FGSC 7600</strain>
    </source>
</reference>
<dbReference type="AlphaFoldDB" id="W7M156"/>
<dbReference type="VEuPathDB" id="FungiDB:FVEG_14935"/>
<proteinExistence type="predicted"/>
<accession>W7M156</accession>
<dbReference type="KEGG" id="fvr:FVEG_14935"/>
<dbReference type="EMBL" id="DS022243">
    <property type="protein sequence ID" value="EWG38652.1"/>
    <property type="molecule type" value="Genomic_DNA"/>
</dbReference>
<dbReference type="Proteomes" id="UP000009096">
    <property type="component" value="Chromosome 6"/>
</dbReference>
<gene>
    <name evidence="1" type="ORF">FVEG_14935</name>
</gene>
<dbReference type="RefSeq" id="XP_018744843.1">
    <property type="nucleotide sequence ID" value="XM_018903967.1"/>
</dbReference>
<name>W7M156_GIBM7</name>
<keyword evidence="2" id="KW-1185">Reference proteome</keyword>
<sequence>MVGTACGVLPFNPPLVALYEALLLPKYVPRRIIGGQATYKYHRVEYLYQDPKARKLSCIYCSSPSNQWISSSAALPCDKTNQVYSLADGTTTPGGSLPVASSHRQPRVALVSSKCY</sequence>
<evidence type="ECO:0000313" key="2">
    <source>
        <dbReference type="Proteomes" id="UP000009096"/>
    </source>
</evidence>